<sequence>MQFDSLPVIILDKICEKLCLNDIRTLATKASPAVARLVFDGQRDSNTPEWSAAFLRRRIRTQQSPFVVKCALLMCKAMREPMYVWMRGAAIMRLHGTIAKLEEKVDASATSPTSIDSLDLPTNIRELHYLAKTLDTHDHMANQAMALRTDFSDVEEWEMEESKEYGGAVDWFIVKAWKIIDGEHGNDRAVDYLHTGNWMVTFAAEMLTGTG</sequence>
<evidence type="ECO:0008006" key="3">
    <source>
        <dbReference type="Google" id="ProtNLM"/>
    </source>
</evidence>
<evidence type="ECO:0000313" key="1">
    <source>
        <dbReference type="EMBL" id="GAB1319440.1"/>
    </source>
</evidence>
<name>A0ABQ0GNX6_9PEZI</name>
<gene>
    <name evidence="1" type="ORF">MFIFM68171_09650</name>
</gene>
<dbReference type="EMBL" id="BAAFSV010000005">
    <property type="protein sequence ID" value="GAB1319440.1"/>
    <property type="molecule type" value="Genomic_DNA"/>
</dbReference>
<organism evidence="1 2">
    <name type="scientific">Madurella fahalii</name>
    <dbReference type="NCBI Taxonomy" id="1157608"/>
    <lineage>
        <taxon>Eukaryota</taxon>
        <taxon>Fungi</taxon>
        <taxon>Dikarya</taxon>
        <taxon>Ascomycota</taxon>
        <taxon>Pezizomycotina</taxon>
        <taxon>Sordariomycetes</taxon>
        <taxon>Sordariomycetidae</taxon>
        <taxon>Sordariales</taxon>
        <taxon>Sordariales incertae sedis</taxon>
        <taxon>Madurella</taxon>
    </lineage>
</organism>
<keyword evidence="2" id="KW-1185">Reference proteome</keyword>
<reference evidence="1 2" key="1">
    <citation type="submission" date="2024-09" db="EMBL/GenBank/DDBJ databases">
        <title>Itraconazole resistance in Madurella fahalii resulting from another homologue of gene encoding cytochrome P450 14-alpha sterol demethylase (CYP51).</title>
        <authorList>
            <person name="Yoshioka I."/>
            <person name="Fahal A.H."/>
            <person name="Kaneko S."/>
            <person name="Yaguchi T."/>
        </authorList>
    </citation>
    <scope>NUCLEOTIDE SEQUENCE [LARGE SCALE GENOMIC DNA]</scope>
    <source>
        <strain evidence="1 2">IFM 68171</strain>
    </source>
</reference>
<comment type="caution">
    <text evidence="1">The sequence shown here is derived from an EMBL/GenBank/DDBJ whole genome shotgun (WGS) entry which is preliminary data.</text>
</comment>
<protein>
    <recommendedName>
        <fullName evidence="3">F-box domain-containing protein</fullName>
    </recommendedName>
</protein>
<evidence type="ECO:0000313" key="2">
    <source>
        <dbReference type="Proteomes" id="UP001628179"/>
    </source>
</evidence>
<dbReference type="Proteomes" id="UP001628179">
    <property type="component" value="Unassembled WGS sequence"/>
</dbReference>
<dbReference type="RefSeq" id="XP_070921170.1">
    <property type="nucleotide sequence ID" value="XM_071065069.1"/>
</dbReference>
<accession>A0ABQ0GNX6</accession>
<proteinExistence type="predicted"/>
<dbReference type="GeneID" id="98180392"/>